<dbReference type="AlphaFoldDB" id="B8DR19"/>
<dbReference type="HOGENOM" id="CLU_042511_0_0_7"/>
<evidence type="ECO:0000313" key="2">
    <source>
        <dbReference type="EMBL" id="ACL09497.1"/>
    </source>
</evidence>
<feature type="chain" id="PRO_5002870706" description="Porin" evidence="1">
    <location>
        <begin position="24"/>
        <end position="471"/>
    </location>
</feature>
<proteinExistence type="predicted"/>
<organism evidence="2">
    <name type="scientific">Nitratidesulfovibrio vulgaris (strain DSM 19637 / Miyazaki F)</name>
    <name type="common">Desulfovibrio vulgaris</name>
    <dbReference type="NCBI Taxonomy" id="883"/>
    <lineage>
        <taxon>Bacteria</taxon>
        <taxon>Pseudomonadati</taxon>
        <taxon>Thermodesulfobacteriota</taxon>
        <taxon>Desulfovibrionia</taxon>
        <taxon>Desulfovibrionales</taxon>
        <taxon>Desulfovibrionaceae</taxon>
        <taxon>Nitratidesulfovibrio</taxon>
    </lineage>
</organism>
<dbReference type="OrthoDB" id="5464498at2"/>
<dbReference type="InterPro" id="IPR059232">
    <property type="entry name" value="Porin_put"/>
</dbReference>
<accession>B8DR19</accession>
<dbReference type="STRING" id="883.DvMF_2558"/>
<evidence type="ECO:0000256" key="1">
    <source>
        <dbReference type="SAM" id="SignalP"/>
    </source>
</evidence>
<keyword evidence="1" id="KW-0732">Signal</keyword>
<evidence type="ECO:0008006" key="3">
    <source>
        <dbReference type="Google" id="ProtNLM"/>
    </source>
</evidence>
<protein>
    <recommendedName>
        <fullName evidence="3">Porin</fullName>
    </recommendedName>
</protein>
<dbReference type="EMBL" id="CP001197">
    <property type="protein sequence ID" value="ACL09497.1"/>
    <property type="molecule type" value="Genomic_DNA"/>
</dbReference>
<feature type="signal peptide" evidence="1">
    <location>
        <begin position="1"/>
        <end position="23"/>
    </location>
</feature>
<gene>
    <name evidence="2" type="ordered locus">DvMF_2558</name>
</gene>
<reference evidence="2" key="1">
    <citation type="submission" date="2008-10" db="EMBL/GenBank/DDBJ databases">
        <title>Complete sequence of Desulfovibrio vulgaris str. 'Miyazaki F'.</title>
        <authorList>
            <person name="Lucas S."/>
            <person name="Copeland A."/>
            <person name="Lapidus A."/>
            <person name="Glavina del Rio T."/>
            <person name="Dalin E."/>
            <person name="Tice H."/>
            <person name="Bruce D."/>
            <person name="Goodwin L."/>
            <person name="Pitluck S."/>
            <person name="Sims D."/>
            <person name="Brettin T."/>
            <person name="Detter J.C."/>
            <person name="Han C."/>
            <person name="Larimer F."/>
            <person name="Land M."/>
            <person name="Hauser L."/>
            <person name="Kyrpides N."/>
            <person name="Mikhailova N."/>
            <person name="Hazen T.C."/>
            <person name="Richardson P."/>
        </authorList>
    </citation>
    <scope>NUCLEOTIDE SEQUENCE</scope>
    <source>
        <strain evidence="2">Miyazaki F</strain>
    </source>
</reference>
<sequence>MKRLITLLLGAALLCGAVSPASAATIEAKGEWAFDFSWTDGMNYRSASDGGDSEDDFAAHQRLRTQIDIIASESLRGVVFLEMGTTTWGAEDGALGSDGRSVKVRRSYIDWTVPNTELKVRMGLQGMDLPGATFGANPVLSDEDVAALVLSHAITENVGLTAFWARPYDNNSGNSAADGNDFDEVDLFGLTAPVTLDGVSVTPYVMYASVGKDVDGTDTTSWETFLDGMQSLGERTGLLTGDDTTIHNAWWGGVALEVSLFDPFALKMDFTYGSKDADEDYATREGWLVSGMVEYKMESATPGVFAWYGSGEDDDLDNGSERMPSVSPNAWAPTSFGFPGSAFNQDSQFALNGAGLWGIGVQVADISFVENLSHVVRVAYMRGTNDSDLVKNDATGTLASDLAPAQGGVFLTDKDSAWEVNFDHTYQIYENLTFILEMGYIRLDLDEDVWGADGKDLNAAKKLTFNLVYEF</sequence>
<dbReference type="NCBIfam" id="NF033939">
    <property type="entry name" value="DESULF_POR1"/>
    <property type="match status" value="1"/>
</dbReference>
<name>B8DR19_NITV9</name>
<dbReference type="KEGG" id="dvm:DvMF_2558"/>
<dbReference type="eggNOG" id="ENOG502ZCBE">
    <property type="taxonomic scope" value="Bacteria"/>
</dbReference>